<evidence type="ECO:0000256" key="1">
    <source>
        <dbReference type="SAM" id="Phobius"/>
    </source>
</evidence>
<feature type="domain" description="TRAPP14 N-terminal" evidence="2">
    <location>
        <begin position="195"/>
        <end position="246"/>
    </location>
</feature>
<keyword evidence="1" id="KW-1133">Transmembrane helix</keyword>
<keyword evidence="4" id="KW-1185">Reference proteome</keyword>
<dbReference type="Ensembl" id="ENSATET00000037471.1">
    <property type="protein sequence ID" value="ENSATEP00000071895.1"/>
    <property type="gene ID" value="ENSATEG00000029993.1"/>
</dbReference>
<keyword evidence="1" id="KW-0472">Membrane</keyword>
<proteinExistence type="predicted"/>
<sequence>MESQCEYFMYFPAVPITDLSDPARYRTLPRRSHLYLGETVRFLLVLRCRDAGATSRAWRELAGSLCAVASVSPGESIPQGTCSGTAALIVRLNPETFISCRPLTCYTKTSAPVHPVVLTDEVIFPLTVSLDKLPVSTLKVKVRRNICRILCDGDTLERVSENVHTCWRHLSPAVDLIVKMQRLSFSSVMLCCVFVWVQVMVTVWKREAEKAEVQELGYLSVLQQREPTHTFRHDLNTFKAQGTTHTFIVTGGIFLTSSVLVTVFPI</sequence>
<dbReference type="Proteomes" id="UP000265040">
    <property type="component" value="Chromosome 10"/>
</dbReference>
<dbReference type="Pfam" id="PF15806">
    <property type="entry name" value="TRAPP14_N"/>
    <property type="match status" value="3"/>
</dbReference>
<dbReference type="GeneTree" id="ENSGT00390000014725"/>
<dbReference type="OrthoDB" id="6047286at2759"/>
<keyword evidence="1" id="KW-0812">Transmembrane</keyword>
<organism evidence="3 4">
    <name type="scientific">Anabas testudineus</name>
    <name type="common">Climbing perch</name>
    <name type="synonym">Anthias testudineus</name>
    <dbReference type="NCBI Taxonomy" id="64144"/>
    <lineage>
        <taxon>Eukaryota</taxon>
        <taxon>Metazoa</taxon>
        <taxon>Chordata</taxon>
        <taxon>Craniata</taxon>
        <taxon>Vertebrata</taxon>
        <taxon>Euteleostomi</taxon>
        <taxon>Actinopterygii</taxon>
        <taxon>Neopterygii</taxon>
        <taxon>Teleostei</taxon>
        <taxon>Neoteleostei</taxon>
        <taxon>Acanthomorphata</taxon>
        <taxon>Anabantaria</taxon>
        <taxon>Anabantiformes</taxon>
        <taxon>Anabantoidei</taxon>
        <taxon>Anabantidae</taxon>
        <taxon>Anabas</taxon>
    </lineage>
</organism>
<dbReference type="InParanoid" id="A0A7N6FMB7"/>
<evidence type="ECO:0000259" key="2">
    <source>
        <dbReference type="Pfam" id="PF15806"/>
    </source>
</evidence>
<dbReference type="GO" id="GO:0043014">
    <property type="term" value="F:alpha-tubulin binding"/>
    <property type="evidence" value="ECO:0007669"/>
    <property type="project" value="InterPro"/>
</dbReference>
<gene>
    <name evidence="3" type="primary">EXOSC1</name>
</gene>
<dbReference type="GO" id="GO:1990071">
    <property type="term" value="C:TRAPPII protein complex"/>
    <property type="evidence" value="ECO:0007669"/>
    <property type="project" value="TreeGrafter"/>
</dbReference>
<dbReference type="PANTHER" id="PTHR16096">
    <property type="entry name" value="MICROTUBULE-ASSOCIATED PROTEIN 11"/>
    <property type="match status" value="1"/>
</dbReference>
<protein>
    <recommendedName>
        <fullName evidence="2">TRAPP14 N-terminal domain-containing protein</fullName>
    </recommendedName>
</protein>
<evidence type="ECO:0000313" key="4">
    <source>
        <dbReference type="Proteomes" id="UP000265040"/>
    </source>
</evidence>
<feature type="domain" description="TRAPP14 N-terminal" evidence="2">
    <location>
        <begin position="113"/>
        <end position="145"/>
    </location>
</feature>
<accession>A0A7N6FMB7</accession>
<dbReference type="AlphaFoldDB" id="A0A7N6FMB7"/>
<reference evidence="3" key="1">
    <citation type="submission" date="2021-04" db="EMBL/GenBank/DDBJ databases">
        <authorList>
            <consortium name="Wellcome Sanger Institute Data Sharing"/>
        </authorList>
    </citation>
    <scope>NUCLEOTIDE SEQUENCE [LARGE SCALE GENOMIC DNA]</scope>
</reference>
<feature type="domain" description="TRAPP14 N-terminal" evidence="2">
    <location>
        <begin position="5"/>
        <end position="78"/>
    </location>
</feature>
<feature type="transmembrane region" description="Helical" evidence="1">
    <location>
        <begin position="183"/>
        <end position="204"/>
    </location>
</feature>
<dbReference type="InterPro" id="IPR031626">
    <property type="entry name" value="TRAPPC14"/>
</dbReference>
<evidence type="ECO:0000313" key="3">
    <source>
        <dbReference type="Ensembl" id="ENSATEP00000071895.1"/>
    </source>
</evidence>
<dbReference type="InterPro" id="IPR055453">
    <property type="entry name" value="TRAPP14_N"/>
</dbReference>
<feature type="transmembrane region" description="Helical" evidence="1">
    <location>
        <begin position="245"/>
        <end position="264"/>
    </location>
</feature>
<name>A0A7N6FMB7_ANATE</name>
<reference evidence="3" key="2">
    <citation type="submission" date="2025-08" db="UniProtKB">
        <authorList>
            <consortium name="Ensembl"/>
        </authorList>
    </citation>
    <scope>IDENTIFICATION</scope>
</reference>
<reference evidence="3" key="3">
    <citation type="submission" date="2025-09" db="UniProtKB">
        <authorList>
            <consortium name="Ensembl"/>
        </authorList>
    </citation>
    <scope>IDENTIFICATION</scope>
</reference>
<dbReference type="GO" id="GO:0060271">
    <property type="term" value="P:cilium assembly"/>
    <property type="evidence" value="ECO:0007669"/>
    <property type="project" value="InterPro"/>
</dbReference>
<dbReference type="PANTHER" id="PTHR16096:SF8">
    <property type="entry name" value="TRAFFICKING PROTEIN PARTICLE COMPLEX SUBUNIT 14"/>
    <property type="match status" value="1"/>
</dbReference>